<sequence length="53" mass="5875">MNGNMLVLSGEHGEISCEAELVLHIGKTYEQGITVEDLVDQFTVGIDFTYRNS</sequence>
<dbReference type="Proteomes" id="UP001310386">
    <property type="component" value="Unassembled WGS sequence"/>
</dbReference>
<accession>A0ABU5ZHV1</accession>
<reference evidence="1" key="1">
    <citation type="submission" date="2023-12" db="EMBL/GenBank/DDBJ databases">
        <title>Fervidustalea candida gen. nov., sp. nov., a novel member of the family Paenibacillaceae isolated from a geothermal area.</title>
        <authorList>
            <person name="Li W.-J."/>
            <person name="Jiao J.-Y."/>
            <person name="Chen Y."/>
        </authorList>
    </citation>
    <scope>NUCLEOTIDE SEQUENCE</scope>
    <source>
        <strain evidence="1">SYSU GA230002</strain>
    </source>
</reference>
<protein>
    <submittedName>
        <fullName evidence="1">Uncharacterized protein</fullName>
    </submittedName>
</protein>
<dbReference type="RefSeq" id="WP_371754205.1">
    <property type="nucleotide sequence ID" value="NZ_JAYJLD010000013.1"/>
</dbReference>
<evidence type="ECO:0000313" key="1">
    <source>
        <dbReference type="EMBL" id="MEB3102087.1"/>
    </source>
</evidence>
<dbReference type="SUPFAM" id="SSF56529">
    <property type="entry name" value="FAH"/>
    <property type="match status" value="1"/>
</dbReference>
<dbReference type="InterPro" id="IPR036663">
    <property type="entry name" value="Fumarylacetoacetase_C_sf"/>
</dbReference>
<comment type="caution">
    <text evidence="1">The sequence shown here is derived from an EMBL/GenBank/DDBJ whole genome shotgun (WGS) entry which is preliminary data.</text>
</comment>
<proteinExistence type="predicted"/>
<gene>
    <name evidence="1" type="ORF">VF724_10470</name>
</gene>
<evidence type="ECO:0000313" key="2">
    <source>
        <dbReference type="Proteomes" id="UP001310386"/>
    </source>
</evidence>
<keyword evidence="2" id="KW-1185">Reference proteome</keyword>
<organism evidence="1 2">
    <name type="scientific">Ferviditalea candida</name>
    <dbReference type="NCBI Taxonomy" id="3108399"/>
    <lineage>
        <taxon>Bacteria</taxon>
        <taxon>Bacillati</taxon>
        <taxon>Bacillota</taxon>
        <taxon>Bacilli</taxon>
        <taxon>Bacillales</taxon>
        <taxon>Paenibacillaceae</taxon>
        <taxon>Ferviditalea</taxon>
    </lineage>
</organism>
<dbReference type="EMBL" id="JAYJLD010000013">
    <property type="protein sequence ID" value="MEB3102087.1"/>
    <property type="molecule type" value="Genomic_DNA"/>
</dbReference>
<name>A0ABU5ZHV1_9BACL</name>